<feature type="compositionally biased region" description="Low complexity" evidence="6">
    <location>
        <begin position="318"/>
        <end position="328"/>
    </location>
</feature>
<feature type="transmembrane region" description="Helical" evidence="7">
    <location>
        <begin position="349"/>
        <end position="367"/>
    </location>
</feature>
<evidence type="ECO:0000313" key="9">
    <source>
        <dbReference type="Proteomes" id="UP000032702"/>
    </source>
</evidence>
<protein>
    <recommendedName>
        <fullName evidence="10">Flippase-like domain-containing protein</fullName>
    </recommendedName>
</protein>
<keyword evidence="3 7" id="KW-0812">Transmembrane</keyword>
<feature type="transmembrane region" description="Helical" evidence="7">
    <location>
        <begin position="387"/>
        <end position="406"/>
    </location>
</feature>
<keyword evidence="5 7" id="KW-0472">Membrane</keyword>
<keyword evidence="2" id="KW-1003">Cell membrane</keyword>
<comment type="subcellular location">
    <subcellularLocation>
        <location evidence="1">Cell membrane</location>
        <topology evidence="1">Multi-pass membrane protein</topology>
    </subcellularLocation>
</comment>
<evidence type="ECO:0000256" key="1">
    <source>
        <dbReference type="ARBA" id="ARBA00004651"/>
    </source>
</evidence>
<evidence type="ECO:0000313" key="8">
    <source>
        <dbReference type="EMBL" id="EAU61679.1"/>
    </source>
</evidence>
<feature type="compositionally biased region" description="Gly residues" evidence="6">
    <location>
        <begin position="155"/>
        <end position="164"/>
    </location>
</feature>
<dbReference type="AlphaFoldDB" id="Q08MH1"/>
<feature type="region of interest" description="Disordered" evidence="6">
    <location>
        <begin position="72"/>
        <end position="178"/>
    </location>
</feature>
<feature type="compositionally biased region" description="Low complexity" evidence="6">
    <location>
        <begin position="100"/>
        <end position="109"/>
    </location>
</feature>
<evidence type="ECO:0000256" key="2">
    <source>
        <dbReference type="ARBA" id="ARBA00022475"/>
    </source>
</evidence>
<comment type="caution">
    <text evidence="8">The sequence shown here is derived from an EMBL/GenBank/DDBJ whole genome shotgun (WGS) entry which is preliminary data.</text>
</comment>
<evidence type="ECO:0008006" key="10">
    <source>
        <dbReference type="Google" id="ProtNLM"/>
    </source>
</evidence>
<dbReference type="Pfam" id="PF03706">
    <property type="entry name" value="LPG_synthase_TM"/>
    <property type="match status" value="1"/>
</dbReference>
<keyword evidence="4 7" id="KW-1133">Transmembrane helix</keyword>
<feature type="compositionally biased region" description="Basic and acidic residues" evidence="6">
    <location>
        <begin position="85"/>
        <end position="99"/>
    </location>
</feature>
<proteinExistence type="predicted"/>
<accession>Q08MH1</accession>
<feature type="transmembrane region" description="Helical" evidence="7">
    <location>
        <begin position="426"/>
        <end position="446"/>
    </location>
</feature>
<dbReference type="Proteomes" id="UP000032702">
    <property type="component" value="Unassembled WGS sequence"/>
</dbReference>
<dbReference type="InterPro" id="IPR022791">
    <property type="entry name" value="L-PG_synthase/AglD"/>
</dbReference>
<feature type="compositionally biased region" description="Gly residues" evidence="6">
    <location>
        <begin position="121"/>
        <end position="131"/>
    </location>
</feature>
<organism evidence="8 9">
    <name type="scientific">Stigmatella aurantiaca (strain DW4/3-1)</name>
    <dbReference type="NCBI Taxonomy" id="378806"/>
    <lineage>
        <taxon>Bacteria</taxon>
        <taxon>Pseudomonadati</taxon>
        <taxon>Myxococcota</taxon>
        <taxon>Myxococcia</taxon>
        <taxon>Myxococcales</taxon>
        <taxon>Cystobacterineae</taxon>
        <taxon>Archangiaceae</taxon>
        <taxon>Stigmatella</taxon>
    </lineage>
</organism>
<sequence length="529" mass="55896">MRSLTALPWDHQTPWPGSASRLMKVKSSPCRFLPAPSVRSQPLPAPKIPPIRSAPGGAVRWTWAGGWGRSTGCPTARPMSGRMSCRRDTPSGAATHERSGGSALPPAAGRGRRRQDAGRQLGDGQGLGGPGLLHRGAQPARPAGVCAPGRRRDAVGGGGRGLGARGHRAGPGAQRGEHPRRCFLEGAGDAGGPDDGHGPVCPGRAALQVSGARPAGHPLSHPHQGGLARHRAPRAVPGVRTQGPCGRGRPGGRPVADGHRGPHRALRGDREEERPGDAGRRPVHAGGNGPTCSYRSPGVGGPSAEGTAPASRREGFWPAAPGAPTAAAGGRGAGVHAGLTVYPPAVKRAVKLVASVLVTLLFSWWAFRNTDWPSQWASLRSANYLYVLPYFGILTLIHLCRTLRWGCLLSGIERVPFRPLNQASGIGFMMLLVMPFRLGEFARPYLIAQRSSIRSSAAMTSVVLERITDGLFVATLLRVLLFFIPTESPEVRYVKLGSTLMFAVFGGGLAFLLFARWQHDRAVHLVRAT</sequence>
<dbReference type="PANTHER" id="PTHR39087:SF2">
    <property type="entry name" value="UPF0104 MEMBRANE PROTEIN MJ1595"/>
    <property type="match status" value="1"/>
</dbReference>
<feature type="compositionally biased region" description="Basic and acidic residues" evidence="6">
    <location>
        <begin position="256"/>
        <end position="280"/>
    </location>
</feature>
<evidence type="ECO:0000256" key="7">
    <source>
        <dbReference type="SAM" id="Phobius"/>
    </source>
</evidence>
<dbReference type="GO" id="GO:0005886">
    <property type="term" value="C:plasma membrane"/>
    <property type="evidence" value="ECO:0007669"/>
    <property type="project" value="UniProtKB-SubCell"/>
</dbReference>
<evidence type="ECO:0000256" key="4">
    <source>
        <dbReference type="ARBA" id="ARBA00022989"/>
    </source>
</evidence>
<name>Q08MH1_STIAD</name>
<feature type="non-terminal residue" evidence="8">
    <location>
        <position position="529"/>
    </location>
</feature>
<evidence type="ECO:0000256" key="3">
    <source>
        <dbReference type="ARBA" id="ARBA00022692"/>
    </source>
</evidence>
<reference evidence="8 9" key="1">
    <citation type="submission" date="2006-04" db="EMBL/GenBank/DDBJ databases">
        <authorList>
            <person name="Nierman W.C."/>
        </authorList>
    </citation>
    <scope>NUCLEOTIDE SEQUENCE [LARGE SCALE GENOMIC DNA]</scope>
    <source>
        <strain evidence="8 9">DW4/3-1</strain>
    </source>
</reference>
<dbReference type="EMBL" id="AAMD01000367">
    <property type="protein sequence ID" value="EAU61679.1"/>
    <property type="molecule type" value="Genomic_DNA"/>
</dbReference>
<feature type="transmembrane region" description="Helical" evidence="7">
    <location>
        <begin position="496"/>
        <end position="515"/>
    </location>
</feature>
<evidence type="ECO:0000256" key="5">
    <source>
        <dbReference type="ARBA" id="ARBA00023136"/>
    </source>
</evidence>
<feature type="region of interest" description="Disordered" evidence="6">
    <location>
        <begin position="211"/>
        <end position="330"/>
    </location>
</feature>
<feature type="transmembrane region" description="Helical" evidence="7">
    <location>
        <begin position="467"/>
        <end position="484"/>
    </location>
</feature>
<dbReference type="PANTHER" id="PTHR39087">
    <property type="entry name" value="UPF0104 MEMBRANE PROTEIN MJ1595"/>
    <property type="match status" value="1"/>
</dbReference>
<evidence type="ECO:0000256" key="6">
    <source>
        <dbReference type="SAM" id="MobiDB-lite"/>
    </source>
</evidence>
<gene>
    <name evidence="8" type="ORF">STIAU_0951</name>
</gene>